<dbReference type="RefSeq" id="WP_177208194.1">
    <property type="nucleotide sequence ID" value="NZ_FOLO01000098.1"/>
</dbReference>
<organism evidence="1 2">
    <name type="scientific">Pseudoalteromonas denitrificans DSM 6059</name>
    <dbReference type="NCBI Taxonomy" id="1123010"/>
    <lineage>
        <taxon>Bacteria</taxon>
        <taxon>Pseudomonadati</taxon>
        <taxon>Pseudomonadota</taxon>
        <taxon>Gammaproteobacteria</taxon>
        <taxon>Alteromonadales</taxon>
        <taxon>Pseudoalteromonadaceae</taxon>
        <taxon>Pseudoalteromonas</taxon>
    </lineage>
</organism>
<dbReference type="AlphaFoldDB" id="A0A1I1V317"/>
<keyword evidence="2" id="KW-1185">Reference proteome</keyword>
<evidence type="ECO:0000313" key="1">
    <source>
        <dbReference type="EMBL" id="SFD74680.1"/>
    </source>
</evidence>
<protein>
    <submittedName>
        <fullName evidence="1">Uncharacterized protein</fullName>
    </submittedName>
</protein>
<gene>
    <name evidence="1" type="ORF">SAMN02745724_05342</name>
</gene>
<dbReference type="EMBL" id="FOLO01000098">
    <property type="protein sequence ID" value="SFD74680.1"/>
    <property type="molecule type" value="Genomic_DNA"/>
</dbReference>
<proteinExistence type="predicted"/>
<accession>A0A1I1V317</accession>
<dbReference type="Proteomes" id="UP000198862">
    <property type="component" value="Unassembled WGS sequence"/>
</dbReference>
<name>A0A1I1V317_9GAMM</name>
<evidence type="ECO:0000313" key="2">
    <source>
        <dbReference type="Proteomes" id="UP000198862"/>
    </source>
</evidence>
<reference evidence="1 2" key="1">
    <citation type="submission" date="2016-10" db="EMBL/GenBank/DDBJ databases">
        <authorList>
            <person name="de Groot N.N."/>
        </authorList>
    </citation>
    <scope>NUCLEOTIDE SEQUENCE [LARGE SCALE GENOMIC DNA]</scope>
    <source>
        <strain evidence="1 2">DSM 6059</strain>
    </source>
</reference>
<sequence length="51" mass="5658">MKLKLAKKKLKNLSKDNKVLPSDMTKQIAGGLTTSRAYCYNTGLCSDTLYC</sequence>